<dbReference type="HOGENOM" id="CLU_589892_0_0_1"/>
<dbReference type="RefSeq" id="XP_001008059.2">
    <property type="nucleotide sequence ID" value="XM_001008059.2"/>
</dbReference>
<organism evidence="2 3">
    <name type="scientific">Tetrahymena thermophila (strain SB210)</name>
    <dbReference type="NCBI Taxonomy" id="312017"/>
    <lineage>
        <taxon>Eukaryota</taxon>
        <taxon>Sar</taxon>
        <taxon>Alveolata</taxon>
        <taxon>Ciliophora</taxon>
        <taxon>Intramacronucleata</taxon>
        <taxon>Oligohymenophorea</taxon>
        <taxon>Hymenostomatida</taxon>
        <taxon>Tetrahymenina</taxon>
        <taxon>Tetrahymenidae</taxon>
        <taxon>Tetrahymena</taxon>
    </lineage>
</organism>
<dbReference type="AlphaFoldDB" id="Q22SF8"/>
<dbReference type="EMBL" id="GG662845">
    <property type="protein sequence ID" value="EAR87814.2"/>
    <property type="molecule type" value="Genomic_DNA"/>
</dbReference>
<feature type="compositionally biased region" description="Polar residues" evidence="1">
    <location>
        <begin position="216"/>
        <end position="241"/>
    </location>
</feature>
<dbReference type="InParanoid" id="Q22SF8"/>
<evidence type="ECO:0000256" key="1">
    <source>
        <dbReference type="SAM" id="MobiDB-lite"/>
    </source>
</evidence>
<protein>
    <submittedName>
        <fullName evidence="2">Uncharacterized protein</fullName>
    </submittedName>
</protein>
<evidence type="ECO:0000313" key="3">
    <source>
        <dbReference type="Proteomes" id="UP000009168"/>
    </source>
</evidence>
<dbReference type="GeneID" id="7832615"/>
<evidence type="ECO:0000313" key="2">
    <source>
        <dbReference type="EMBL" id="EAR87814.2"/>
    </source>
</evidence>
<dbReference type="KEGG" id="tet:TTHERM_00003770"/>
<gene>
    <name evidence="2" type="ORF">TTHERM_00003770</name>
</gene>
<keyword evidence="3" id="KW-1185">Reference proteome</keyword>
<name>Q22SF8_TETTS</name>
<reference evidence="3" key="1">
    <citation type="journal article" date="2006" name="PLoS Biol.">
        <title>Macronuclear genome sequence of the ciliate Tetrahymena thermophila, a model eukaryote.</title>
        <authorList>
            <person name="Eisen J.A."/>
            <person name="Coyne R.S."/>
            <person name="Wu M."/>
            <person name="Wu D."/>
            <person name="Thiagarajan M."/>
            <person name="Wortman J.R."/>
            <person name="Badger J.H."/>
            <person name="Ren Q."/>
            <person name="Amedeo P."/>
            <person name="Jones K.M."/>
            <person name="Tallon L.J."/>
            <person name="Delcher A.L."/>
            <person name="Salzberg S.L."/>
            <person name="Silva J.C."/>
            <person name="Haas B.J."/>
            <person name="Majoros W.H."/>
            <person name="Farzad M."/>
            <person name="Carlton J.M."/>
            <person name="Smith R.K. Jr."/>
            <person name="Garg J."/>
            <person name="Pearlman R.E."/>
            <person name="Karrer K.M."/>
            <person name="Sun L."/>
            <person name="Manning G."/>
            <person name="Elde N.C."/>
            <person name="Turkewitz A.P."/>
            <person name="Asai D.J."/>
            <person name="Wilkes D.E."/>
            <person name="Wang Y."/>
            <person name="Cai H."/>
            <person name="Collins K."/>
            <person name="Stewart B.A."/>
            <person name="Lee S.R."/>
            <person name="Wilamowska K."/>
            <person name="Weinberg Z."/>
            <person name="Ruzzo W.L."/>
            <person name="Wloga D."/>
            <person name="Gaertig J."/>
            <person name="Frankel J."/>
            <person name="Tsao C.-C."/>
            <person name="Gorovsky M.A."/>
            <person name="Keeling P.J."/>
            <person name="Waller R.F."/>
            <person name="Patron N.J."/>
            <person name="Cherry J.M."/>
            <person name="Stover N.A."/>
            <person name="Krieger C.J."/>
            <person name="del Toro C."/>
            <person name="Ryder H.F."/>
            <person name="Williamson S.C."/>
            <person name="Barbeau R.A."/>
            <person name="Hamilton E.P."/>
            <person name="Orias E."/>
        </authorList>
    </citation>
    <scope>NUCLEOTIDE SEQUENCE [LARGE SCALE GENOMIC DNA]</scope>
    <source>
        <strain evidence="3">SB210</strain>
    </source>
</reference>
<accession>Q22SF8</accession>
<sequence length="608" mass="72113">MFIQSFIPSQNYQGQNQLIQQSQPSYFYTYNQVINNLPPQINRIAIKQHQNGVLSSNNLNIYNQNQVIQNYQAQVFLNGYSYDQIFSQDKLQLSYVQDFHLEKNDENVINNHNFYESNIIKSIHENEEQIDFLQVKMKRQDDLDAHASNKLRCSFSTNLTNVDRSYFEIVCSIGNQPFQINETQIEDEQSSNDQEQIMIQSLYSSQFISQIPPYQYKNSHNQPQVKQSFNASPQQTNEQNQIKRNQKQEFLNHNFLIDNLKQEFLKFYGLKDEKKLAHQIHDDLSSKVKERRNGEFTKMSTLKLKQQLDCQYFTFKQCVYANLNSGMSKQFVNYCGEINLNDNKERVINNQFYHNFLNIDDSKNKVNISINDNNNNFKNYNQFIDLNKKQSHSNLFKNFFCLKPNSASFLKNFDFSEIRLNQPKQALKIRNKKENSSYIKNSQFHNLNKLFMYNILSMFRTDSLKNFNLPEIISQELSKIIQRFKISSQRKHKKQNKGFYSYFTHSHYNILFLKLNDMNFHQIKNSPLDLDLHQQCFNIDLSKDVSEIEIAYMNLIKEINYQIFVVNIREQELIDDGTQSKQNIRIKYALKAIIGIKKISKGNLIKKF</sequence>
<feature type="region of interest" description="Disordered" evidence="1">
    <location>
        <begin position="215"/>
        <end position="241"/>
    </location>
</feature>
<proteinExistence type="predicted"/>
<dbReference type="Proteomes" id="UP000009168">
    <property type="component" value="Unassembled WGS sequence"/>
</dbReference>